<sequence length="694" mass="79658">MSHDFPLLFSSLQNNKNWKGVEVSGSMILHSGEYRIEANGPFLFFASPSNGTFTLFSPNYTPMPDPTAKKPTMNLQCMAIPKIKHTLVFSDQAQVMDFLNYVFESNAATESFIMKADVRDYIMNDQITGVLPNSPQKVNTLMAGMQIQAQTMMFQAHIINKGNIEPGLNHVCSHSSFVTPLYEIPKILKKEKNIFVHSFAIFNKDKPNDISILILKDENEMMKWILSIYLLIVASQKAKTSSSSSSSANTAKNETRNDNQKVAKTETRNDNQKVAKTETKKEKKEKFVLDDRSSFIEIINKTILSNDVKPVQIEHFERPPKPIRCETFNISKFKTKPQNQELVIPDADFDFSELEEMRTSTFEEFLSTEMNHEDSFPNFEDIQSVCCNDFYHLTSLPSLSFASSFLDELTAEQSNEKLVENVSILLISVIRDKKQFSDVIKNINSNEMNLSKYLKTKLTEILENISNDELNETQSLKFVLSALENGILIEFLNLLLNNVEARNTFYEDYSLMQFGNVIYSAIEIISEKIKNWNDFNLQLINESNSFIHTFEPFSFMAINELGKCEKDTELIEKVLNYGIRYKNVTQSSGAWTTFCEVCDFFQNSDTIIENDEARHLVELVNTIKDAPLNDEIRHYETPLQDLVRIGLNEKKIHIWIMLILSCKEITEKYFNDQSTLCNLSIANYVASTIYLYIK</sequence>
<reference evidence="3" key="1">
    <citation type="submission" date="2016-10" db="EMBL/GenBank/DDBJ databases">
        <authorList>
            <person name="Benchimol M."/>
            <person name="Almeida L.G."/>
            <person name="Vasconcelos A.T."/>
            <person name="Perreira-Neves A."/>
            <person name="Rosa I.A."/>
            <person name="Tasca T."/>
            <person name="Bogo M.R."/>
            <person name="de Souza W."/>
        </authorList>
    </citation>
    <scope>NUCLEOTIDE SEQUENCE [LARGE SCALE GENOMIC DNA]</scope>
    <source>
        <strain evidence="3">K</strain>
    </source>
</reference>
<name>A0A1J4JVP5_9EUKA</name>
<feature type="domain" description="RUN" evidence="2">
    <location>
        <begin position="558"/>
        <end position="694"/>
    </location>
</feature>
<dbReference type="AlphaFoldDB" id="A0A1J4JVP5"/>
<accession>A0A1J4JVP5</accession>
<dbReference type="InterPro" id="IPR037213">
    <property type="entry name" value="Run_dom_sf"/>
</dbReference>
<evidence type="ECO:0000313" key="4">
    <source>
        <dbReference type="Proteomes" id="UP000179807"/>
    </source>
</evidence>
<dbReference type="GeneID" id="94828426"/>
<dbReference type="EMBL" id="MLAK01000904">
    <property type="protein sequence ID" value="OHT01606.1"/>
    <property type="molecule type" value="Genomic_DNA"/>
</dbReference>
<feature type="compositionally biased region" description="Low complexity" evidence="1">
    <location>
        <begin position="241"/>
        <end position="252"/>
    </location>
</feature>
<dbReference type="Pfam" id="PF02759">
    <property type="entry name" value="RUN"/>
    <property type="match status" value="1"/>
</dbReference>
<evidence type="ECO:0000256" key="1">
    <source>
        <dbReference type="SAM" id="MobiDB-lite"/>
    </source>
</evidence>
<proteinExistence type="predicted"/>
<organism evidence="3 4">
    <name type="scientific">Tritrichomonas foetus</name>
    <dbReference type="NCBI Taxonomy" id="1144522"/>
    <lineage>
        <taxon>Eukaryota</taxon>
        <taxon>Metamonada</taxon>
        <taxon>Parabasalia</taxon>
        <taxon>Tritrichomonadida</taxon>
        <taxon>Tritrichomonadidae</taxon>
        <taxon>Tritrichomonas</taxon>
    </lineage>
</organism>
<dbReference type="SUPFAM" id="SSF140741">
    <property type="entry name" value="RUN domain-like"/>
    <property type="match status" value="1"/>
</dbReference>
<dbReference type="InterPro" id="IPR004012">
    <property type="entry name" value="Run_dom"/>
</dbReference>
<dbReference type="Proteomes" id="UP000179807">
    <property type="component" value="Unassembled WGS sequence"/>
</dbReference>
<feature type="region of interest" description="Disordered" evidence="1">
    <location>
        <begin position="241"/>
        <end position="281"/>
    </location>
</feature>
<dbReference type="RefSeq" id="XP_068354742.1">
    <property type="nucleotide sequence ID" value="XM_068493722.1"/>
</dbReference>
<evidence type="ECO:0000259" key="2">
    <source>
        <dbReference type="PROSITE" id="PS50826"/>
    </source>
</evidence>
<keyword evidence="4" id="KW-1185">Reference proteome</keyword>
<evidence type="ECO:0000313" key="3">
    <source>
        <dbReference type="EMBL" id="OHT01606.1"/>
    </source>
</evidence>
<protein>
    <recommendedName>
        <fullName evidence="2">RUN domain-containing protein</fullName>
    </recommendedName>
</protein>
<comment type="caution">
    <text evidence="3">The sequence shown here is derived from an EMBL/GenBank/DDBJ whole genome shotgun (WGS) entry which is preliminary data.</text>
</comment>
<dbReference type="PROSITE" id="PS50826">
    <property type="entry name" value="RUN"/>
    <property type="match status" value="1"/>
</dbReference>
<dbReference type="VEuPathDB" id="TrichDB:TRFO_07511"/>
<feature type="compositionally biased region" description="Basic and acidic residues" evidence="1">
    <location>
        <begin position="253"/>
        <end position="281"/>
    </location>
</feature>
<gene>
    <name evidence="3" type="ORF">TRFO_07511</name>
</gene>
<dbReference type="Gene3D" id="1.20.58.900">
    <property type="match status" value="1"/>
</dbReference>